<feature type="domain" description="BPL/LPL catalytic" evidence="1">
    <location>
        <begin position="28"/>
        <end position="227"/>
    </location>
</feature>
<evidence type="ECO:0000259" key="1">
    <source>
        <dbReference type="PROSITE" id="PS51733"/>
    </source>
</evidence>
<evidence type="ECO:0000313" key="3">
    <source>
        <dbReference type="EMBL" id="GGU03675.1"/>
    </source>
</evidence>
<evidence type="ECO:0000313" key="4">
    <source>
        <dbReference type="Proteomes" id="UP000276741"/>
    </source>
</evidence>
<dbReference type="CDD" id="cd16443">
    <property type="entry name" value="LplA"/>
    <property type="match status" value="1"/>
</dbReference>
<dbReference type="PANTHER" id="PTHR43679:SF2">
    <property type="entry name" value="OCTANOYL-[GCVH]:PROTEIN N-OCTANOYLTRANSFERASE"/>
    <property type="match status" value="1"/>
</dbReference>
<dbReference type="KEGG" id="sacd:HS1genome_2183"/>
<dbReference type="Proteomes" id="UP000276741">
    <property type="component" value="Chromosome"/>
</dbReference>
<dbReference type="EC" id="2.3.1.181" evidence="2"/>
<reference evidence="2" key="3">
    <citation type="journal article" date="2019" name="BMC Res. Notes">
        <title>Complete genome sequence of the Sulfodiicoccus acidiphilus strain HS-1T, the first crenarchaeon that lacks polB3, isolated from an acidic hot spring in Ohwaku-dani, Hakone, Japan.</title>
        <authorList>
            <person name="Sakai H.D."/>
            <person name="Kurosawa N."/>
        </authorList>
    </citation>
    <scope>NUCLEOTIDE SEQUENCE</scope>
    <source>
        <strain evidence="2">HS-1</strain>
    </source>
</reference>
<gene>
    <name evidence="3" type="primary">lipM</name>
    <name evidence="3" type="ORF">GCM10007116_20680</name>
    <name evidence="2" type="ORF">HS1genome_2183</name>
</gene>
<accession>A0A348B6J2</accession>
<dbReference type="Pfam" id="PF21948">
    <property type="entry name" value="LplA-B_cat"/>
    <property type="match status" value="1"/>
</dbReference>
<dbReference type="Gene3D" id="3.30.930.10">
    <property type="entry name" value="Bira Bifunctional Protein, Domain 2"/>
    <property type="match status" value="1"/>
</dbReference>
<dbReference type="OrthoDB" id="43646at2157"/>
<keyword evidence="4" id="KW-1185">Reference proteome</keyword>
<dbReference type="AlphaFoldDB" id="A0A348B6J2"/>
<reference evidence="3" key="4">
    <citation type="submission" date="2020-09" db="EMBL/GenBank/DDBJ databases">
        <authorList>
            <person name="Sun Q."/>
            <person name="Ohkuma M."/>
        </authorList>
    </citation>
    <scope>NUCLEOTIDE SEQUENCE</scope>
    <source>
        <strain evidence="3">JCM 31740</strain>
    </source>
</reference>
<name>A0A348B6J2_9CREN</name>
<sequence>MLRIVVDGPRHPAYNMAMDEALLLLRGEVDYDTLRIYKWSPPGVSLGRGQPADAIDLEEIEKFGGVVVRRPTGGGALLHWEELTYSVVLSKEHPLAKLEVPESAAAIAKGVARAVESLGIEVGVKGGLGSGKDNLCYMRTGSSDVLVRGRKISGSAQLRLGNVLQHGTLLLNFTPAVWIRLIRTPGATPQTLSSKVTSLREVLSEVKEEVVINALVKSFKEVLGEEGRFAEPSKKEVELAHKLMRTKYSREEWNLRGQENDFPQHN</sequence>
<dbReference type="SUPFAM" id="SSF55681">
    <property type="entry name" value="Class II aaRS and biotin synthetases"/>
    <property type="match status" value="1"/>
</dbReference>
<dbReference type="PROSITE" id="PS51733">
    <property type="entry name" value="BPL_LPL_CATALYTIC"/>
    <property type="match status" value="1"/>
</dbReference>
<organism evidence="2 4">
    <name type="scientific">Sulfodiicoccus acidiphilus</name>
    <dbReference type="NCBI Taxonomy" id="1670455"/>
    <lineage>
        <taxon>Archaea</taxon>
        <taxon>Thermoproteota</taxon>
        <taxon>Thermoprotei</taxon>
        <taxon>Sulfolobales</taxon>
        <taxon>Sulfolobaceae</taxon>
        <taxon>Sulfodiicoccus</taxon>
    </lineage>
</organism>
<dbReference type="PANTHER" id="PTHR43679">
    <property type="entry name" value="OCTANOYLTRANSFERASE LIPM-RELATED"/>
    <property type="match status" value="1"/>
</dbReference>
<proteinExistence type="predicted"/>
<dbReference type="InterPro" id="IPR004143">
    <property type="entry name" value="BPL_LPL_catalytic"/>
</dbReference>
<dbReference type="GeneID" id="38667639"/>
<dbReference type="RefSeq" id="WP_126451054.1">
    <property type="nucleotide sequence ID" value="NZ_AP018553.1"/>
</dbReference>
<keyword evidence="2" id="KW-0808">Transferase</keyword>
<evidence type="ECO:0000313" key="2">
    <source>
        <dbReference type="EMBL" id="BBD73794.1"/>
    </source>
</evidence>
<dbReference type="EMBL" id="AP018553">
    <property type="protein sequence ID" value="BBD73794.1"/>
    <property type="molecule type" value="Genomic_DNA"/>
</dbReference>
<dbReference type="GO" id="GO:0033819">
    <property type="term" value="F:lipoyl(octanoyl) transferase activity"/>
    <property type="evidence" value="ECO:0007669"/>
    <property type="project" value="UniProtKB-EC"/>
</dbReference>
<dbReference type="EMBL" id="BMQS01000026">
    <property type="protein sequence ID" value="GGU03675.1"/>
    <property type="molecule type" value="Genomic_DNA"/>
</dbReference>
<dbReference type="InterPro" id="IPR050664">
    <property type="entry name" value="Octanoyltrans_LipM/LipL"/>
</dbReference>
<dbReference type="Proteomes" id="UP000616143">
    <property type="component" value="Unassembled WGS sequence"/>
</dbReference>
<protein>
    <submittedName>
        <fullName evidence="2">Octanoyltransferase LipM</fullName>
        <ecNumber evidence="2">2.3.1.181</ecNumber>
    </submittedName>
</protein>
<keyword evidence="2" id="KW-0012">Acyltransferase</keyword>
<reference evidence="4" key="2">
    <citation type="submission" date="2018-04" db="EMBL/GenBank/DDBJ databases">
        <title>Complete genome sequence of Sulfodiicoccus acidiphilus strain HS-1.</title>
        <authorList>
            <person name="Sakai H.D."/>
            <person name="Kurosawa N."/>
        </authorList>
    </citation>
    <scope>NUCLEOTIDE SEQUENCE [LARGE SCALE GENOMIC DNA]</scope>
    <source>
        <strain evidence="4">HS-1</strain>
    </source>
</reference>
<dbReference type="InterPro" id="IPR045864">
    <property type="entry name" value="aa-tRNA-synth_II/BPL/LPL"/>
</dbReference>
<reference evidence="3" key="1">
    <citation type="journal article" date="2014" name="Int. J. Syst. Evol. Microbiol.">
        <title>Complete genome sequence of Corynebacterium casei LMG S-19264T (=DSM 44701T), isolated from a smear-ripened cheese.</title>
        <authorList>
            <consortium name="US DOE Joint Genome Institute (JGI-PGF)"/>
            <person name="Walter F."/>
            <person name="Albersmeier A."/>
            <person name="Kalinowski J."/>
            <person name="Ruckert C."/>
        </authorList>
    </citation>
    <scope>NUCLEOTIDE SEQUENCE</scope>
    <source>
        <strain evidence="3">JCM 31740</strain>
    </source>
</reference>